<evidence type="ECO:0000313" key="2">
    <source>
        <dbReference type="Proteomes" id="UP001269081"/>
    </source>
</evidence>
<organism evidence="1 2">
    <name type="scientific">Flavobacterium piscis</name>
    <dbReference type="NCBI Taxonomy" id="1114874"/>
    <lineage>
        <taxon>Bacteria</taxon>
        <taxon>Pseudomonadati</taxon>
        <taxon>Bacteroidota</taxon>
        <taxon>Flavobacteriia</taxon>
        <taxon>Flavobacteriales</taxon>
        <taxon>Flavobacteriaceae</taxon>
        <taxon>Flavobacterium</taxon>
    </lineage>
</organism>
<comment type="caution">
    <text evidence="1">The sequence shown here is derived from an EMBL/GenBank/DDBJ whole genome shotgun (WGS) entry which is preliminary data.</text>
</comment>
<sequence>MKNGDQFIVSLKDNTIIDILSNDEDDFFHSRNFVVNKDLTITVYEINGLHPKEKINLTYKINNDGTFVKK</sequence>
<dbReference type="Proteomes" id="UP001269081">
    <property type="component" value="Unassembled WGS sequence"/>
</dbReference>
<proteinExistence type="predicted"/>
<reference evidence="1 2" key="1">
    <citation type="submission" date="2023-07" db="EMBL/GenBank/DDBJ databases">
        <title>Sorghum-associated microbial communities from plants grown in Nebraska, USA.</title>
        <authorList>
            <person name="Schachtman D."/>
        </authorList>
    </citation>
    <scope>NUCLEOTIDE SEQUENCE [LARGE SCALE GENOMIC DNA]</scope>
    <source>
        <strain evidence="1 2">4129</strain>
    </source>
</reference>
<dbReference type="RefSeq" id="WP_310282823.1">
    <property type="nucleotide sequence ID" value="NZ_JAVDWQ010000012.1"/>
</dbReference>
<name>A0ABU1YBE4_9FLAO</name>
<gene>
    <name evidence="1" type="ORF">J2W48_003422</name>
</gene>
<protein>
    <submittedName>
        <fullName evidence="1">Uncharacterized protein</fullName>
    </submittedName>
</protein>
<keyword evidence="2" id="KW-1185">Reference proteome</keyword>
<accession>A0ABU1YBE4</accession>
<evidence type="ECO:0000313" key="1">
    <source>
        <dbReference type="EMBL" id="MDR7211468.1"/>
    </source>
</evidence>
<dbReference type="EMBL" id="JAVDWQ010000012">
    <property type="protein sequence ID" value="MDR7211468.1"/>
    <property type="molecule type" value="Genomic_DNA"/>
</dbReference>